<evidence type="ECO:0000259" key="4">
    <source>
        <dbReference type="Pfam" id="PF01370"/>
    </source>
</evidence>
<gene>
    <name evidence="5" type="ORF">Pmani_017962</name>
</gene>
<dbReference type="FunFam" id="3.40.50.720:FF:000336">
    <property type="entry name" value="Aldehyde reductase"/>
    <property type="match status" value="1"/>
</dbReference>
<dbReference type="CDD" id="cd05227">
    <property type="entry name" value="AR_SDR_e"/>
    <property type="match status" value="1"/>
</dbReference>
<evidence type="ECO:0000256" key="1">
    <source>
        <dbReference type="ARBA" id="ARBA00023002"/>
    </source>
</evidence>
<proteinExistence type="inferred from homology"/>
<sequence>MFFSPAVILVTGVSGYLGSHVAKQLLEEGYRVRGTVRSLENEAKVNPIKNLVPDAKFPIELVAADLTKDEGWDKAVEGCTGVMHVASPFPDGTNKVVTEEEVMGPAKEGTLIVLKAITAHAPTVRRVVQTSSFAAVFGEIVPEADKVYTEESWTDVDSPTLDAYTKSKAAAEKAAWDYVKELPDDQKFELAVVNPVLIMGPPLFEAHKNATSVSIMGQIVNKSMPGVPRVSFPMCDVRDVAKAHVKALTLPEAANNRHIVYTDTVWMKDMAMAVAKEFKPQGYSIPTSQLPYFMVWMAGCFNKGIKNTVLPRVGKIIKTDNTRMTEVLGVQPTPIENTFQDMVYAMVDLGIVRKAKKYKQAGSRAEVPAVNGEVEEEKKEEKEGEKTEEGGEKELEPEDKEEKKDAEEIKDDKPAEKKEEEKEEKKEEETGGGGAKEEKKEGEAEK</sequence>
<accession>A0AAE1U770</accession>
<dbReference type="InterPro" id="IPR001509">
    <property type="entry name" value="Epimerase_deHydtase"/>
</dbReference>
<dbReference type="EMBL" id="JAWZYT010001633">
    <property type="protein sequence ID" value="KAK4310476.1"/>
    <property type="molecule type" value="Genomic_DNA"/>
</dbReference>
<dbReference type="Gene3D" id="3.40.50.720">
    <property type="entry name" value="NAD(P)-binding Rossmann-like Domain"/>
    <property type="match status" value="1"/>
</dbReference>
<dbReference type="SUPFAM" id="SSF51735">
    <property type="entry name" value="NAD(P)-binding Rossmann-fold domains"/>
    <property type="match status" value="1"/>
</dbReference>
<dbReference type="AlphaFoldDB" id="A0AAE1U770"/>
<feature type="region of interest" description="Disordered" evidence="3">
    <location>
        <begin position="362"/>
        <end position="446"/>
    </location>
</feature>
<dbReference type="GO" id="GO:0016616">
    <property type="term" value="F:oxidoreductase activity, acting on the CH-OH group of donors, NAD or NADP as acceptor"/>
    <property type="evidence" value="ECO:0007669"/>
    <property type="project" value="TreeGrafter"/>
</dbReference>
<organism evidence="5 6">
    <name type="scientific">Petrolisthes manimaculis</name>
    <dbReference type="NCBI Taxonomy" id="1843537"/>
    <lineage>
        <taxon>Eukaryota</taxon>
        <taxon>Metazoa</taxon>
        <taxon>Ecdysozoa</taxon>
        <taxon>Arthropoda</taxon>
        <taxon>Crustacea</taxon>
        <taxon>Multicrustacea</taxon>
        <taxon>Malacostraca</taxon>
        <taxon>Eumalacostraca</taxon>
        <taxon>Eucarida</taxon>
        <taxon>Decapoda</taxon>
        <taxon>Pleocyemata</taxon>
        <taxon>Anomura</taxon>
        <taxon>Galatheoidea</taxon>
        <taxon>Porcellanidae</taxon>
        <taxon>Petrolisthes</taxon>
    </lineage>
</organism>
<evidence type="ECO:0000256" key="3">
    <source>
        <dbReference type="SAM" id="MobiDB-lite"/>
    </source>
</evidence>
<feature type="compositionally biased region" description="Basic and acidic residues" evidence="3">
    <location>
        <begin position="376"/>
        <end position="446"/>
    </location>
</feature>
<dbReference type="InterPro" id="IPR036291">
    <property type="entry name" value="NAD(P)-bd_dom_sf"/>
</dbReference>
<comment type="caution">
    <text evidence="5">The sequence shown here is derived from an EMBL/GenBank/DDBJ whole genome shotgun (WGS) entry which is preliminary data.</text>
</comment>
<dbReference type="PANTHER" id="PTHR10366:SF564">
    <property type="entry name" value="STEROL-4-ALPHA-CARBOXYLATE 3-DEHYDROGENASE, DECARBOXYLATING"/>
    <property type="match status" value="1"/>
</dbReference>
<evidence type="ECO:0000313" key="5">
    <source>
        <dbReference type="EMBL" id="KAK4310476.1"/>
    </source>
</evidence>
<evidence type="ECO:0000313" key="6">
    <source>
        <dbReference type="Proteomes" id="UP001292094"/>
    </source>
</evidence>
<dbReference type="Pfam" id="PF01370">
    <property type="entry name" value="Epimerase"/>
    <property type="match status" value="1"/>
</dbReference>
<keyword evidence="6" id="KW-1185">Reference proteome</keyword>
<evidence type="ECO:0000256" key="2">
    <source>
        <dbReference type="ARBA" id="ARBA00023445"/>
    </source>
</evidence>
<reference evidence="5" key="1">
    <citation type="submission" date="2023-11" db="EMBL/GenBank/DDBJ databases">
        <title>Genome assemblies of two species of porcelain crab, Petrolisthes cinctipes and Petrolisthes manimaculis (Anomura: Porcellanidae).</title>
        <authorList>
            <person name="Angst P."/>
        </authorList>
    </citation>
    <scope>NUCLEOTIDE SEQUENCE</scope>
    <source>
        <strain evidence="5">PB745_02</strain>
        <tissue evidence="5">Gill</tissue>
    </source>
</reference>
<comment type="similarity">
    <text evidence="2">Belongs to the NAD(P)-dependent epimerase/dehydratase family. Dihydroflavonol-4-reductase subfamily.</text>
</comment>
<dbReference type="PANTHER" id="PTHR10366">
    <property type="entry name" value="NAD DEPENDENT EPIMERASE/DEHYDRATASE"/>
    <property type="match status" value="1"/>
</dbReference>
<dbReference type="InterPro" id="IPR050425">
    <property type="entry name" value="NAD(P)_dehydrat-like"/>
</dbReference>
<keyword evidence="1" id="KW-0560">Oxidoreductase</keyword>
<feature type="domain" description="NAD-dependent epimerase/dehydratase" evidence="4">
    <location>
        <begin position="8"/>
        <end position="258"/>
    </location>
</feature>
<dbReference type="Proteomes" id="UP001292094">
    <property type="component" value="Unassembled WGS sequence"/>
</dbReference>
<name>A0AAE1U770_9EUCA</name>
<protein>
    <recommendedName>
        <fullName evidence="4">NAD-dependent epimerase/dehydratase domain-containing protein</fullName>
    </recommendedName>
</protein>